<gene>
    <name evidence="1" type="ORF">XmelCFBP4644_01025</name>
</gene>
<name>A0A2S7DL91_9XANT</name>
<sequence>MVEDTVGLPWFVALDMCECLAILIEMPSADSMRMSELMSAHSPRPAASPSASIAESHIYRLDGVEPPAR</sequence>
<evidence type="ECO:0000313" key="1">
    <source>
        <dbReference type="EMBL" id="PPU74544.1"/>
    </source>
</evidence>
<protein>
    <submittedName>
        <fullName evidence="1">Uncharacterized protein</fullName>
    </submittedName>
</protein>
<proteinExistence type="predicted"/>
<comment type="caution">
    <text evidence="1">The sequence shown here is derived from an EMBL/GenBank/DDBJ whole genome shotgun (WGS) entry which is preliminary data.</text>
</comment>
<dbReference type="EMBL" id="MDEH01000001">
    <property type="protein sequence ID" value="PPU74544.1"/>
    <property type="molecule type" value="Genomic_DNA"/>
</dbReference>
<evidence type="ECO:0000313" key="2">
    <source>
        <dbReference type="Proteomes" id="UP000239865"/>
    </source>
</evidence>
<reference evidence="1 2" key="1">
    <citation type="submission" date="2016-08" db="EMBL/GenBank/DDBJ databases">
        <authorList>
            <person name="Seilhamer J.J."/>
        </authorList>
    </citation>
    <scope>NUCLEOTIDE SEQUENCE [LARGE SCALE GENOMIC DNA]</scope>
    <source>
        <strain evidence="1 2">CFBP4644</strain>
    </source>
</reference>
<dbReference type="AlphaFoldDB" id="A0A2S7DL91"/>
<organism evidence="1 2">
    <name type="scientific">Xanthomonas melonis</name>
    <dbReference type="NCBI Taxonomy" id="56456"/>
    <lineage>
        <taxon>Bacteria</taxon>
        <taxon>Pseudomonadati</taxon>
        <taxon>Pseudomonadota</taxon>
        <taxon>Gammaproteobacteria</taxon>
        <taxon>Lysobacterales</taxon>
        <taxon>Lysobacteraceae</taxon>
        <taxon>Xanthomonas</taxon>
    </lineage>
</organism>
<dbReference type="Proteomes" id="UP000239865">
    <property type="component" value="Unassembled WGS sequence"/>
</dbReference>
<accession>A0A2S7DL91</accession>